<dbReference type="AlphaFoldDB" id="A0A4P6KUI0"/>
<dbReference type="EMBL" id="CP035913">
    <property type="protein sequence ID" value="QBE62580.1"/>
    <property type="molecule type" value="Genomic_DNA"/>
</dbReference>
<dbReference type="KEGG" id="plue:EWM63_06005"/>
<protein>
    <submittedName>
        <fullName evidence="1">Uncharacterized protein</fullName>
    </submittedName>
</protein>
<keyword evidence="2" id="KW-1185">Reference proteome</keyword>
<gene>
    <name evidence="1" type="ORF">EWM63_06005</name>
</gene>
<reference evidence="1 2" key="1">
    <citation type="submission" date="2019-02" db="EMBL/GenBank/DDBJ databases">
        <title>Draft Genome Sequences of Six Type Strains of the Genus Massilia.</title>
        <authorList>
            <person name="Miess H."/>
            <person name="Frediansyhah A."/>
            <person name="Gross H."/>
        </authorList>
    </citation>
    <scope>NUCLEOTIDE SEQUENCE [LARGE SCALE GENOMIC DNA]</scope>
    <source>
        <strain evidence="1 2">DSM 17473</strain>
    </source>
</reference>
<accession>A0A4P6KUI0</accession>
<evidence type="ECO:0000313" key="2">
    <source>
        <dbReference type="Proteomes" id="UP000290637"/>
    </source>
</evidence>
<sequence>MLVIRHLFDPVADTLAGALGPRLRSLTIETWLAGCTFTHSVGQGGVASEVRARGGPVLLDGATAIVLNRVRHVPVPAFHRSSQPDREYASAEATAAFWSCLEGLDCPVLNDMARLHMAGHGRPGLAAAGHAARAGLRTRVLRMSTRSRLGEPGTLEPVGNAGGPVPAVGAPVFACQPADGERGMLWVVGNAVVGELQGVGHAAVLAFARSTGLGFGVVQFVRGPDGDWLWSGFDAAPMAAPAAVIGALRQHMERQPAPGAEGAVA</sequence>
<name>A0A4P6KUI0_9BURK</name>
<evidence type="ECO:0000313" key="1">
    <source>
        <dbReference type="EMBL" id="QBE62580.1"/>
    </source>
</evidence>
<dbReference type="Proteomes" id="UP000290637">
    <property type="component" value="Chromosome"/>
</dbReference>
<dbReference type="RefSeq" id="WP_130185715.1">
    <property type="nucleotide sequence ID" value="NZ_CP035913.1"/>
</dbReference>
<proteinExistence type="predicted"/>
<organism evidence="1 2">
    <name type="scientific">Pseudoduganella lutea</name>
    <dbReference type="NCBI Taxonomy" id="321985"/>
    <lineage>
        <taxon>Bacteria</taxon>
        <taxon>Pseudomonadati</taxon>
        <taxon>Pseudomonadota</taxon>
        <taxon>Betaproteobacteria</taxon>
        <taxon>Burkholderiales</taxon>
        <taxon>Oxalobacteraceae</taxon>
        <taxon>Telluria group</taxon>
        <taxon>Pseudoduganella</taxon>
    </lineage>
</organism>
<dbReference type="OrthoDB" id="3474592at2"/>